<dbReference type="Proteomes" id="UP000001740">
    <property type="component" value="Chromosome"/>
</dbReference>
<evidence type="ECO:0000256" key="1">
    <source>
        <dbReference type="SAM" id="MobiDB-lite"/>
    </source>
</evidence>
<sequence>MTAGTSATRDEFKPNSHVTNPTLPYEPRKLTRSERTRRELFVFHSPRNARIVTVTEFLHLTLALQLEFDPNLQSYVERPRRIALSPRQDIDISFWTRSKQGEERYYLAIPASGTIGSTSGVVSIRDQETLDAAAERHGLRLIYITERELISSIADCAVHFELLHHVWAYQRLVTRSTIQDQILALLTNRPRLTLSGLIQHLAVDADNVRAVVAGMVHAGRLRLVDYTAGSAQATVEVCHAH</sequence>
<protein>
    <submittedName>
        <fullName evidence="2">Uncharacterized protein</fullName>
    </submittedName>
</protein>
<organism evidence="2 3">
    <name type="scientific">Xanthomonas oryzae pv. oryzae (strain PXO99A)</name>
    <dbReference type="NCBI Taxonomy" id="360094"/>
    <lineage>
        <taxon>Bacteria</taxon>
        <taxon>Pseudomonadati</taxon>
        <taxon>Pseudomonadota</taxon>
        <taxon>Gammaproteobacteria</taxon>
        <taxon>Lysobacterales</taxon>
        <taxon>Lysobacteraceae</taxon>
        <taxon>Xanthomonas</taxon>
    </lineage>
</organism>
<dbReference type="HOGENOM" id="CLU_1165264_0_0_6"/>
<evidence type="ECO:0000313" key="2">
    <source>
        <dbReference type="EMBL" id="ACD58939.1"/>
    </source>
</evidence>
<dbReference type="KEGG" id="xop:PXO_00555"/>
<feature type="region of interest" description="Disordered" evidence="1">
    <location>
        <begin position="1"/>
        <end position="27"/>
    </location>
</feature>
<dbReference type="AlphaFoldDB" id="A0A0K0GKP7"/>
<name>A0A0K0GKP7_XANOP</name>
<accession>A0A0K0GKP7</accession>
<dbReference type="EMBL" id="CP000967">
    <property type="protein sequence ID" value="ACD58939.1"/>
    <property type="molecule type" value="Genomic_DNA"/>
</dbReference>
<gene>
    <name evidence="2" type="ordered locus">PXO_00555</name>
</gene>
<reference evidence="2 3" key="1">
    <citation type="journal article" date="2008" name="BMC Genomics">
        <title>Genome sequence and rapid evolution of the rice pathogen Xanthomonas oryzae pv. oryzae PXO99A.</title>
        <authorList>
            <person name="Salzberg S.L."/>
            <person name="Sommer D.D."/>
            <person name="Schatz M.C."/>
            <person name="Phillippy A.M."/>
            <person name="Rabinowicz P.D."/>
            <person name="Tsuge S."/>
            <person name="Furutani A."/>
            <person name="Ochiai H."/>
            <person name="Delcher A.L."/>
            <person name="Kelley D."/>
            <person name="Madupu R."/>
            <person name="Puiu D."/>
            <person name="Radune D."/>
            <person name="Shumway M."/>
            <person name="Trapnell C."/>
            <person name="Aparna G."/>
            <person name="Jha G."/>
            <person name="Pandey A."/>
            <person name="Patil P.B."/>
            <person name="Ishihara H."/>
            <person name="Meyer D.F."/>
            <person name="Szurek B."/>
            <person name="Verdier V."/>
            <person name="Koebnik R."/>
            <person name="Dow J.M."/>
            <person name="Ryan R.P."/>
            <person name="Hirata H."/>
            <person name="Tsuyumu S."/>
            <person name="Won Lee S."/>
            <person name="Seo Y.S."/>
            <person name="Sriariyanum M."/>
            <person name="Ronald P.C."/>
            <person name="Sonti R.V."/>
            <person name="Van Sluys M.A."/>
            <person name="Leach J.E."/>
            <person name="White F.F."/>
            <person name="Bogdanove A.J."/>
        </authorList>
    </citation>
    <scope>NUCLEOTIDE SEQUENCE [LARGE SCALE GENOMIC DNA]</scope>
    <source>
        <strain evidence="2 3">PXO99A</strain>
    </source>
</reference>
<proteinExistence type="predicted"/>
<dbReference type="RefSeq" id="WP_012444939.1">
    <property type="nucleotide sequence ID" value="NC_010717.2"/>
</dbReference>
<evidence type="ECO:0000313" key="3">
    <source>
        <dbReference type="Proteomes" id="UP000001740"/>
    </source>
</evidence>